<feature type="coiled-coil region" evidence="7">
    <location>
        <begin position="121"/>
        <end position="148"/>
    </location>
</feature>
<evidence type="ECO:0000256" key="8">
    <source>
        <dbReference type="SAM" id="MobiDB-lite"/>
    </source>
</evidence>
<dbReference type="AlphaFoldDB" id="A0A0V0J7L8"/>
<reference evidence="9" key="1">
    <citation type="submission" date="2016-01" db="EMBL/GenBank/DDBJ databases">
        <title>Reference transcriptome for the parasite Schistocephalus solidus: insights into the molecular evolution of parasitism.</title>
        <authorList>
            <person name="Hebert F.O."/>
            <person name="Grambauer S."/>
            <person name="Barber I."/>
            <person name="Landry C.R."/>
            <person name="Aubin-Horth N."/>
        </authorList>
    </citation>
    <scope>NUCLEOTIDE SEQUENCE</scope>
</reference>
<comment type="function">
    <text evidence="6">Clathrin is the major protein of the polyhedral coat of coated pits and vesicles.</text>
</comment>
<keyword evidence="5 6" id="KW-0968">Cytoplasmic vesicle</keyword>
<dbReference type="GO" id="GO:0030130">
    <property type="term" value="C:clathrin coat of trans-Golgi network vesicle"/>
    <property type="evidence" value="ECO:0007669"/>
    <property type="project" value="InterPro"/>
</dbReference>
<feature type="compositionally biased region" description="Basic and acidic residues" evidence="8">
    <location>
        <begin position="162"/>
        <end position="173"/>
    </location>
</feature>
<dbReference type="EMBL" id="GEEE01002159">
    <property type="protein sequence ID" value="JAP61066.1"/>
    <property type="molecule type" value="Transcribed_RNA"/>
</dbReference>
<evidence type="ECO:0000256" key="6">
    <source>
        <dbReference type="RuleBase" id="RU363137"/>
    </source>
</evidence>
<proteinExistence type="inferred from homology"/>
<dbReference type="Pfam" id="PF01086">
    <property type="entry name" value="Clathrin_lg_ch"/>
    <property type="match status" value="1"/>
</dbReference>
<dbReference type="PANTHER" id="PTHR10639">
    <property type="entry name" value="CLATHRIN LIGHT CHAIN"/>
    <property type="match status" value="1"/>
</dbReference>
<evidence type="ECO:0000256" key="1">
    <source>
        <dbReference type="ARBA" id="ARBA00004180"/>
    </source>
</evidence>
<comment type="subcellular location">
    <subcellularLocation>
        <location evidence="1 6">Cytoplasmic vesicle membrane</location>
        <topology evidence="1 6">Peripheral membrane protein</topology>
        <orientation evidence="1 6">Cytoplasmic side</orientation>
    </subcellularLocation>
    <subcellularLocation>
        <location evidence="6">Membrane</location>
        <location evidence="6">Coated pit</location>
        <topology evidence="6">Peripheral membrane protein</topology>
        <orientation evidence="6">Cytoplasmic side</orientation>
    </subcellularLocation>
    <text evidence="6">Cytoplasmic face of coated pits and vesicles.</text>
</comment>
<dbReference type="GO" id="GO:0030132">
    <property type="term" value="C:clathrin coat of coated pit"/>
    <property type="evidence" value="ECO:0007669"/>
    <property type="project" value="InterPro"/>
</dbReference>
<accession>A0A0V0J7L8</accession>
<keyword evidence="4 6" id="KW-0168">Coated pit</keyword>
<name>A0A0V0J7L8_SCHSO</name>
<organism evidence="9">
    <name type="scientific">Schistocephalus solidus</name>
    <name type="common">Tapeworm</name>
    <dbReference type="NCBI Taxonomy" id="70667"/>
    <lineage>
        <taxon>Eukaryota</taxon>
        <taxon>Metazoa</taxon>
        <taxon>Spiralia</taxon>
        <taxon>Lophotrochozoa</taxon>
        <taxon>Platyhelminthes</taxon>
        <taxon>Cestoda</taxon>
        <taxon>Eucestoda</taxon>
        <taxon>Diphyllobothriidea</taxon>
        <taxon>Diphyllobothriidae</taxon>
        <taxon>Schistocephalus</taxon>
    </lineage>
</organism>
<evidence type="ECO:0000256" key="7">
    <source>
        <dbReference type="SAM" id="Coils"/>
    </source>
</evidence>
<feature type="compositionally biased region" description="Low complexity" evidence="8">
    <location>
        <begin position="23"/>
        <end position="33"/>
    </location>
</feature>
<evidence type="ECO:0000256" key="2">
    <source>
        <dbReference type="ARBA" id="ARBA00005263"/>
    </source>
</evidence>
<dbReference type="GO" id="GO:0032050">
    <property type="term" value="F:clathrin heavy chain binding"/>
    <property type="evidence" value="ECO:0007669"/>
    <property type="project" value="TreeGrafter"/>
</dbReference>
<dbReference type="GO" id="GO:0072583">
    <property type="term" value="P:clathrin-dependent endocytosis"/>
    <property type="evidence" value="ECO:0007669"/>
    <property type="project" value="TreeGrafter"/>
</dbReference>
<evidence type="ECO:0000256" key="3">
    <source>
        <dbReference type="ARBA" id="ARBA00023136"/>
    </source>
</evidence>
<dbReference type="PANTHER" id="PTHR10639:SF7">
    <property type="entry name" value="CLATHRIN LIGHT CHAIN"/>
    <property type="match status" value="1"/>
</dbReference>
<evidence type="ECO:0000256" key="4">
    <source>
        <dbReference type="ARBA" id="ARBA00023176"/>
    </source>
</evidence>
<feature type="compositionally biased region" description="Low complexity" evidence="8">
    <location>
        <begin position="86"/>
        <end position="97"/>
    </location>
</feature>
<evidence type="ECO:0000313" key="9">
    <source>
        <dbReference type="EMBL" id="JAP61066.1"/>
    </source>
</evidence>
<dbReference type="GO" id="GO:0005198">
    <property type="term" value="F:structural molecule activity"/>
    <property type="evidence" value="ECO:0007669"/>
    <property type="project" value="InterPro"/>
</dbReference>
<sequence>MTDPVQDFLAREKDALGDIANELGGDSSDVGSLDDLRDASELARGPSSHSPAASGDQPANDDSHAFQSGFVTVSPHLSAAEESRPRSSASSHASSHQSTKEKVSVTPLASALMESWRANFEANIRERDEREEQKRQELEANAKRELETWYSNYRSQLAARSTDNRSEAPKDASGKVYNSYSGPKPSINDSQVWDSVCSMCDLQAKNIKSTHDLTRMRGLLLNLKTPTSAS</sequence>
<protein>
    <recommendedName>
        <fullName evidence="6">Clathrin light chain</fullName>
    </recommendedName>
</protein>
<gene>
    <name evidence="9" type="ORF">TR114007</name>
</gene>
<feature type="region of interest" description="Disordered" evidence="8">
    <location>
        <begin position="158"/>
        <end position="183"/>
    </location>
</feature>
<feature type="region of interest" description="Disordered" evidence="8">
    <location>
        <begin position="19"/>
        <end position="106"/>
    </location>
</feature>
<dbReference type="GO" id="GO:0006886">
    <property type="term" value="P:intracellular protein transport"/>
    <property type="evidence" value="ECO:0007669"/>
    <property type="project" value="InterPro"/>
</dbReference>
<evidence type="ECO:0000256" key="5">
    <source>
        <dbReference type="ARBA" id="ARBA00023329"/>
    </source>
</evidence>
<dbReference type="InterPro" id="IPR000996">
    <property type="entry name" value="Clathrin_L-chain"/>
</dbReference>
<comment type="similarity">
    <text evidence="2 6">Belongs to the clathrin light chain family.</text>
</comment>
<keyword evidence="7" id="KW-0175">Coiled coil</keyword>
<keyword evidence="3 6" id="KW-0472">Membrane</keyword>